<feature type="signal peptide" evidence="3">
    <location>
        <begin position="1"/>
        <end position="25"/>
    </location>
</feature>
<evidence type="ECO:0000256" key="3">
    <source>
        <dbReference type="SAM" id="SignalP"/>
    </source>
</evidence>
<dbReference type="Gene3D" id="2.70.70.10">
    <property type="entry name" value="Glucose Permease (Domain IIA)"/>
    <property type="match status" value="1"/>
</dbReference>
<dbReference type="InterPro" id="IPR011055">
    <property type="entry name" value="Dup_hybrid_motif"/>
</dbReference>
<accession>A0ABV3QKQ5</accession>
<name>A0ABV3QKQ5_9GAMM</name>
<feature type="domain" description="LysM" evidence="4">
    <location>
        <begin position="56"/>
        <end position="100"/>
    </location>
</feature>
<dbReference type="PANTHER" id="PTHR21666:SF263">
    <property type="entry name" value="MUREIN HYDROLASE ACTIVATOR NLPD"/>
    <property type="match status" value="1"/>
</dbReference>
<dbReference type="CDD" id="cd00118">
    <property type="entry name" value="LysM"/>
    <property type="match status" value="1"/>
</dbReference>
<dbReference type="PANTHER" id="PTHR21666">
    <property type="entry name" value="PEPTIDASE-RELATED"/>
    <property type="match status" value="1"/>
</dbReference>
<dbReference type="Pfam" id="PF01551">
    <property type="entry name" value="Peptidase_M23"/>
    <property type="match status" value="1"/>
</dbReference>
<organism evidence="5 6">
    <name type="scientific">Rhodanobacter geophilus</name>
    <dbReference type="NCBI Taxonomy" id="3162488"/>
    <lineage>
        <taxon>Bacteria</taxon>
        <taxon>Pseudomonadati</taxon>
        <taxon>Pseudomonadota</taxon>
        <taxon>Gammaproteobacteria</taxon>
        <taxon>Lysobacterales</taxon>
        <taxon>Rhodanobacteraceae</taxon>
        <taxon>Rhodanobacter</taxon>
    </lineage>
</organism>
<feature type="chain" id="PRO_5046278514" evidence="3">
    <location>
        <begin position="26"/>
        <end position="339"/>
    </location>
</feature>
<keyword evidence="6" id="KW-1185">Reference proteome</keyword>
<dbReference type="InterPro" id="IPR016047">
    <property type="entry name" value="M23ase_b-sheet_dom"/>
</dbReference>
<evidence type="ECO:0000313" key="6">
    <source>
        <dbReference type="Proteomes" id="UP001556170"/>
    </source>
</evidence>
<feature type="compositionally biased region" description="Low complexity" evidence="2">
    <location>
        <begin position="148"/>
        <end position="157"/>
    </location>
</feature>
<dbReference type="InterPro" id="IPR036779">
    <property type="entry name" value="LysM_dom_sf"/>
</dbReference>
<dbReference type="SUPFAM" id="SSF51261">
    <property type="entry name" value="Duplicated hybrid motif"/>
    <property type="match status" value="1"/>
</dbReference>
<dbReference type="InterPro" id="IPR018392">
    <property type="entry name" value="LysM"/>
</dbReference>
<dbReference type="CDD" id="cd12797">
    <property type="entry name" value="M23_peptidase"/>
    <property type="match status" value="1"/>
</dbReference>
<dbReference type="Gene3D" id="3.10.350.10">
    <property type="entry name" value="LysM domain"/>
    <property type="match status" value="1"/>
</dbReference>
<dbReference type="EMBL" id="JBFOHL010000002">
    <property type="protein sequence ID" value="MEW9623178.1"/>
    <property type="molecule type" value="Genomic_DNA"/>
</dbReference>
<keyword evidence="3" id="KW-0732">Signal</keyword>
<dbReference type="InterPro" id="IPR050570">
    <property type="entry name" value="Cell_wall_metabolism_enzyme"/>
</dbReference>
<dbReference type="PROSITE" id="PS51257">
    <property type="entry name" value="PROKAR_LIPOPROTEIN"/>
    <property type="match status" value="1"/>
</dbReference>
<protein>
    <submittedName>
        <fullName evidence="5">Peptidoglycan DD-metalloendopeptidase family protein</fullName>
    </submittedName>
</protein>
<dbReference type="Proteomes" id="UP001556170">
    <property type="component" value="Unassembled WGS sequence"/>
</dbReference>
<dbReference type="RefSeq" id="WP_367843704.1">
    <property type="nucleotide sequence ID" value="NZ_JBFOHL010000002.1"/>
</dbReference>
<reference evidence="5 6" key="1">
    <citation type="submission" date="2024-06" db="EMBL/GenBank/DDBJ databases">
        <authorList>
            <person name="Woo H."/>
        </authorList>
    </citation>
    <scope>NUCLEOTIDE SEQUENCE [LARGE SCALE GENOMIC DNA]</scope>
    <source>
        <strain evidence="5 6">S2-g</strain>
    </source>
</reference>
<evidence type="ECO:0000259" key="4">
    <source>
        <dbReference type="PROSITE" id="PS51782"/>
    </source>
</evidence>
<dbReference type="SMART" id="SM00257">
    <property type="entry name" value="LysM"/>
    <property type="match status" value="1"/>
</dbReference>
<evidence type="ECO:0000256" key="2">
    <source>
        <dbReference type="SAM" id="MobiDB-lite"/>
    </source>
</evidence>
<dbReference type="PROSITE" id="PS51782">
    <property type="entry name" value="LYSM"/>
    <property type="match status" value="1"/>
</dbReference>
<evidence type="ECO:0000313" key="5">
    <source>
        <dbReference type="EMBL" id="MEW9623178.1"/>
    </source>
</evidence>
<feature type="region of interest" description="Disordered" evidence="2">
    <location>
        <begin position="123"/>
        <end position="157"/>
    </location>
</feature>
<dbReference type="Pfam" id="PF01476">
    <property type="entry name" value="LysM"/>
    <property type="match status" value="1"/>
</dbReference>
<sequence length="339" mass="34147">MLARMNRHLPLFLLAAVWLMLSACSTVVVEPAGGQGGSQGGNRAVPAAMHAPVHGGSYQVARGDTLYSIAFRKGVDFRDLAKWNGIAAPYTIWPGQQLRLSPPAASAPVSHAVPAVAHAARPAPAPSAPVFENAPAPAPAPAPGGTHASKATGAHAPTAAGSATAVASVVPAPGRATAAASMPAAPLSTEVPVAGEPRAVVPPPVPVVASGSSRASGGVTWHWPADGRVIKRFTPGDAVPGIEIAGKAGDPVRAAADGVVVYSGNGLVGYGELVIIKHNDSLLSAYGHNSKRLVKEGQRVSAGQEIALMGSSGASSVELGFQIRKDGNPVDPLNYLPAK</sequence>
<dbReference type="SUPFAM" id="SSF54106">
    <property type="entry name" value="LysM domain"/>
    <property type="match status" value="1"/>
</dbReference>
<proteinExistence type="inferred from homology"/>
<comment type="caution">
    <text evidence="5">The sequence shown here is derived from an EMBL/GenBank/DDBJ whole genome shotgun (WGS) entry which is preliminary data.</text>
</comment>
<evidence type="ECO:0000256" key="1">
    <source>
        <dbReference type="ARBA" id="ARBA00038420"/>
    </source>
</evidence>
<comment type="similarity">
    <text evidence="1">Belongs to the E.coli NlpD/Haemophilus LppB family.</text>
</comment>
<gene>
    <name evidence="5" type="ORF">ABQJ56_02880</name>
</gene>